<protein>
    <recommendedName>
        <fullName evidence="7">lanosterol synthase</fullName>
        <ecNumber evidence="7">5.4.99.7</ecNumber>
    </recommendedName>
</protein>
<sequence length="1049" mass="118013">MPTINPPLASASTDATKWRLAVCEGRQTWHYLGDNIHQLSAWKQTDYDRYWQGLPLENQQIFAQPETPLDAATNGYRFFERLQTEDGHWAGEYGGPMFLIPGLVITMYITKTPWKPGQVIEIANYLRARAHKVDGGWGIHIEGVSTVFGTALNYVALRLLGVHQDDPVCVKARACLHKFGGAVGIPSWGKFWLSVLNVYEWEGNNPIPPELWLLPYWVPIHPGRMWCHSRQVSIPMSYLYGSRFKANLDPLLLSLRKELYLQPYETIKWSLMRNNVAKVDLFLPHTKLMDICNEILFLYEKSPIKFIRDRALKTTLDQIKYEDINTDYLDLGPVNKAMNMLAIWVSDGPESKSFKNHQRRIDDFLWKTSEGLLMNGTNGSQLWDLAFCVQAIVETGLAQAPEFKKSLLKAYGFLDITQIRRNTLIDPQTCHRHISKGAWPFSTRDQSYTVSDCTAEGLKATLLLQNKVEFPANYNLTKINDDRLFDAVNVLLSMQNGDGGFASYELVRGPEWFEWLNPAEVFGKIMVEYTYPECTTSVVLGLAEFREHYPTHRRAEIDSTIARAVKYILKVQRKDGSWYGSWGICFTYAGLFALNSLSSVGLKYHNSEPVRRACEFLISKQKEDGGWGESFKSSETYEYVQHEKSQVVHTSWALLGLMAAEYPVQGNLAKGIKLIMSRQQPNGEWLQEAIEGVFNHNCYPNYKFIFTIWALGTYNNNVEINFMSGNTNCVIDQFMVFSYTRLHSNDGSWTRVAAAKLVLRIDNKRSAVELRAFVESDSFDVSATGVVLELVPFARLSALAKDALIGFKYANVPTVASESQSNTNLNTSQRSSKKSRFQVAFASAYEATQCLSSLATLGVRTKAIGETAVLSLQESNSNSVSIATKELLSNIVETSSIIHPIEVAESDDSTTHPPSDVLAVQSHTTHAAVSADFDATDPFKFLKRPTPASTPVKLAPQLISINTSADPALENTPFPSMKCSSLIYLAKGDCRPVSPIQAISKKSYDVSIPFESMSKNKQQDAFRKIMQEPDFLGMVQVASSMLIERMLLE</sequence>
<name>A0AAD5T7U6_9FUNG</name>
<dbReference type="GO" id="GO:0005811">
    <property type="term" value="C:lipid droplet"/>
    <property type="evidence" value="ECO:0007669"/>
    <property type="project" value="InterPro"/>
</dbReference>
<dbReference type="GO" id="GO:0006695">
    <property type="term" value="P:cholesterol biosynthetic process"/>
    <property type="evidence" value="ECO:0007669"/>
    <property type="project" value="TreeGrafter"/>
</dbReference>
<dbReference type="Proteomes" id="UP001211907">
    <property type="component" value="Unassembled WGS sequence"/>
</dbReference>
<evidence type="ECO:0000313" key="10">
    <source>
        <dbReference type="EMBL" id="KAJ3137423.1"/>
    </source>
</evidence>
<reference evidence="10" key="1">
    <citation type="submission" date="2020-05" db="EMBL/GenBank/DDBJ databases">
        <title>Phylogenomic resolution of chytrid fungi.</title>
        <authorList>
            <person name="Stajich J.E."/>
            <person name="Amses K."/>
            <person name="Simmons R."/>
            <person name="Seto K."/>
            <person name="Myers J."/>
            <person name="Bonds A."/>
            <person name="Quandt C.A."/>
            <person name="Barry K."/>
            <person name="Liu P."/>
            <person name="Grigoriev I."/>
            <person name="Longcore J.E."/>
            <person name="James T.Y."/>
        </authorList>
    </citation>
    <scope>NUCLEOTIDE SEQUENCE</scope>
    <source>
        <strain evidence="10">JEL0513</strain>
    </source>
</reference>
<evidence type="ECO:0000256" key="6">
    <source>
        <dbReference type="ARBA" id="ARBA00023235"/>
    </source>
</evidence>
<dbReference type="EMBL" id="JADGJH010000114">
    <property type="protein sequence ID" value="KAJ3137423.1"/>
    <property type="molecule type" value="Genomic_DNA"/>
</dbReference>
<accession>A0AAD5T7U6</accession>
<dbReference type="InterPro" id="IPR018333">
    <property type="entry name" value="Squalene_cyclase"/>
</dbReference>
<evidence type="ECO:0000256" key="5">
    <source>
        <dbReference type="ARBA" id="ARBA00023098"/>
    </source>
</evidence>
<dbReference type="AlphaFoldDB" id="A0AAD5T7U6"/>
<dbReference type="FunFam" id="1.50.10.20:FF:000003">
    <property type="entry name" value="Terpene cyclase/mutase family member"/>
    <property type="match status" value="1"/>
</dbReference>
<dbReference type="NCBIfam" id="TIGR01787">
    <property type="entry name" value="squalene_cyclas"/>
    <property type="match status" value="1"/>
</dbReference>
<evidence type="ECO:0000313" key="11">
    <source>
        <dbReference type="Proteomes" id="UP001211907"/>
    </source>
</evidence>
<comment type="similarity">
    <text evidence="1">Belongs to the terpene cyclase/mutase family.</text>
</comment>
<dbReference type="SFLD" id="SFLDG01016">
    <property type="entry name" value="Prenyltransferase_Like_2"/>
    <property type="match status" value="1"/>
</dbReference>
<dbReference type="InterPro" id="IPR008930">
    <property type="entry name" value="Terpenoid_cyclase/PrenylTrfase"/>
</dbReference>
<keyword evidence="6" id="KW-0413">Isomerase</keyword>
<comment type="caution">
    <text evidence="10">The sequence shown here is derived from an EMBL/GenBank/DDBJ whole genome shotgun (WGS) entry which is preliminary data.</text>
</comment>
<evidence type="ECO:0000259" key="8">
    <source>
        <dbReference type="Pfam" id="PF13243"/>
    </source>
</evidence>
<dbReference type="Gene3D" id="1.50.10.20">
    <property type="match status" value="2"/>
</dbReference>
<dbReference type="InterPro" id="IPR032697">
    <property type="entry name" value="SQ_cyclase_N"/>
</dbReference>
<dbReference type="PANTHER" id="PTHR11764">
    <property type="entry name" value="TERPENE CYCLASE/MUTASE FAMILY MEMBER"/>
    <property type="match status" value="1"/>
</dbReference>
<dbReference type="PROSITE" id="PS01074">
    <property type="entry name" value="TERPENE_SYNTHASES"/>
    <property type="match status" value="1"/>
</dbReference>
<keyword evidence="11" id="KW-1185">Reference proteome</keyword>
<dbReference type="Pfam" id="PF13243">
    <property type="entry name" value="SQHop_cyclase_C"/>
    <property type="match status" value="1"/>
</dbReference>
<evidence type="ECO:0000256" key="4">
    <source>
        <dbReference type="ARBA" id="ARBA00022955"/>
    </source>
</evidence>
<keyword evidence="5" id="KW-0443">Lipid metabolism</keyword>
<keyword evidence="2" id="KW-0444">Lipid biosynthesis</keyword>
<feature type="domain" description="Squalene cyclase C-terminal" evidence="8">
    <location>
        <begin position="380"/>
        <end position="715"/>
    </location>
</feature>
<dbReference type="PANTHER" id="PTHR11764:SF20">
    <property type="entry name" value="LANOSTEROL SYNTHASE"/>
    <property type="match status" value="1"/>
</dbReference>
<evidence type="ECO:0000256" key="1">
    <source>
        <dbReference type="ARBA" id="ARBA00009755"/>
    </source>
</evidence>
<dbReference type="GO" id="GO:0016104">
    <property type="term" value="P:triterpenoid biosynthetic process"/>
    <property type="evidence" value="ECO:0007669"/>
    <property type="project" value="InterPro"/>
</dbReference>
<gene>
    <name evidence="10" type="primary">ERG7</name>
    <name evidence="10" type="ORF">HK100_000692</name>
</gene>
<dbReference type="Pfam" id="PF13249">
    <property type="entry name" value="SQHop_cyclase_N"/>
    <property type="match status" value="1"/>
</dbReference>
<organism evidence="10 11">
    <name type="scientific">Physocladia obscura</name>
    <dbReference type="NCBI Taxonomy" id="109957"/>
    <lineage>
        <taxon>Eukaryota</taxon>
        <taxon>Fungi</taxon>
        <taxon>Fungi incertae sedis</taxon>
        <taxon>Chytridiomycota</taxon>
        <taxon>Chytridiomycota incertae sedis</taxon>
        <taxon>Chytridiomycetes</taxon>
        <taxon>Chytridiales</taxon>
        <taxon>Chytriomycetaceae</taxon>
        <taxon>Physocladia</taxon>
    </lineage>
</organism>
<evidence type="ECO:0000256" key="3">
    <source>
        <dbReference type="ARBA" id="ARBA00022737"/>
    </source>
</evidence>
<keyword evidence="4" id="KW-0752">Steroid biosynthesis</keyword>
<evidence type="ECO:0000259" key="9">
    <source>
        <dbReference type="Pfam" id="PF13249"/>
    </source>
</evidence>
<evidence type="ECO:0000256" key="2">
    <source>
        <dbReference type="ARBA" id="ARBA00022516"/>
    </source>
</evidence>
<keyword evidence="3" id="KW-0677">Repeat</keyword>
<dbReference type="InterPro" id="IPR002365">
    <property type="entry name" value="Terpene_synthase_CS"/>
</dbReference>
<evidence type="ECO:0000256" key="7">
    <source>
        <dbReference type="ARBA" id="ARBA00029485"/>
    </source>
</evidence>
<dbReference type="InterPro" id="IPR032696">
    <property type="entry name" value="SQ_cyclase_C"/>
</dbReference>
<proteinExistence type="inferred from homology"/>
<dbReference type="GO" id="GO:0000250">
    <property type="term" value="F:lanosterol synthase activity"/>
    <property type="evidence" value="ECO:0007669"/>
    <property type="project" value="UniProtKB-EC"/>
</dbReference>
<feature type="domain" description="Squalene cyclase N-terminal" evidence="9">
    <location>
        <begin position="80"/>
        <end position="328"/>
    </location>
</feature>
<dbReference type="CDD" id="cd02892">
    <property type="entry name" value="SQCY_1"/>
    <property type="match status" value="1"/>
</dbReference>
<dbReference type="EC" id="5.4.99.7" evidence="7"/>
<dbReference type="Gene3D" id="6.20.120.20">
    <property type="match status" value="1"/>
</dbReference>
<dbReference type="SUPFAM" id="SSF48239">
    <property type="entry name" value="Terpenoid cyclases/Protein prenyltransferases"/>
    <property type="match status" value="2"/>
</dbReference>